<reference evidence="1" key="1">
    <citation type="journal article" date="2019" name="bioRxiv">
        <title>The Genome of the Zebra Mussel, Dreissena polymorpha: A Resource for Invasive Species Research.</title>
        <authorList>
            <person name="McCartney M.A."/>
            <person name="Auch B."/>
            <person name="Kono T."/>
            <person name="Mallez S."/>
            <person name="Zhang Y."/>
            <person name="Obille A."/>
            <person name="Becker A."/>
            <person name="Abrahante J.E."/>
            <person name="Garbe J."/>
            <person name="Badalamenti J.P."/>
            <person name="Herman A."/>
            <person name="Mangelson H."/>
            <person name="Liachko I."/>
            <person name="Sullivan S."/>
            <person name="Sone E.D."/>
            <person name="Koren S."/>
            <person name="Silverstein K.A.T."/>
            <person name="Beckman K.B."/>
            <person name="Gohl D.M."/>
        </authorList>
    </citation>
    <scope>NUCLEOTIDE SEQUENCE</scope>
    <source>
        <strain evidence="1">Duluth1</strain>
        <tissue evidence="1">Whole animal</tissue>
    </source>
</reference>
<sequence length="66" mass="7530">MIWENASDARNRNVRRICCRTVRALFRRVGLRSDGSNSRTGTSLSILLEENLYLRRTSSSVKPVSC</sequence>
<comment type="caution">
    <text evidence="1">The sequence shown here is derived from an EMBL/GenBank/DDBJ whole genome shotgun (WGS) entry which is preliminary data.</text>
</comment>
<gene>
    <name evidence="1" type="ORF">DPMN_037809</name>
</gene>
<evidence type="ECO:0000313" key="2">
    <source>
        <dbReference type="Proteomes" id="UP000828390"/>
    </source>
</evidence>
<protein>
    <submittedName>
        <fullName evidence="1">Uncharacterized protein</fullName>
    </submittedName>
</protein>
<name>A0A9D4MD87_DREPO</name>
<dbReference type="EMBL" id="JAIWYP010000002">
    <property type="protein sequence ID" value="KAH3874563.1"/>
    <property type="molecule type" value="Genomic_DNA"/>
</dbReference>
<evidence type="ECO:0000313" key="1">
    <source>
        <dbReference type="EMBL" id="KAH3874563.1"/>
    </source>
</evidence>
<dbReference type="AlphaFoldDB" id="A0A9D4MD87"/>
<keyword evidence="2" id="KW-1185">Reference proteome</keyword>
<organism evidence="1 2">
    <name type="scientific">Dreissena polymorpha</name>
    <name type="common">Zebra mussel</name>
    <name type="synonym">Mytilus polymorpha</name>
    <dbReference type="NCBI Taxonomy" id="45954"/>
    <lineage>
        <taxon>Eukaryota</taxon>
        <taxon>Metazoa</taxon>
        <taxon>Spiralia</taxon>
        <taxon>Lophotrochozoa</taxon>
        <taxon>Mollusca</taxon>
        <taxon>Bivalvia</taxon>
        <taxon>Autobranchia</taxon>
        <taxon>Heteroconchia</taxon>
        <taxon>Euheterodonta</taxon>
        <taxon>Imparidentia</taxon>
        <taxon>Neoheterodontei</taxon>
        <taxon>Myida</taxon>
        <taxon>Dreissenoidea</taxon>
        <taxon>Dreissenidae</taxon>
        <taxon>Dreissena</taxon>
    </lineage>
</organism>
<proteinExistence type="predicted"/>
<dbReference type="Proteomes" id="UP000828390">
    <property type="component" value="Unassembled WGS sequence"/>
</dbReference>
<accession>A0A9D4MD87</accession>
<reference evidence="1" key="2">
    <citation type="submission" date="2020-11" db="EMBL/GenBank/DDBJ databases">
        <authorList>
            <person name="McCartney M.A."/>
            <person name="Auch B."/>
            <person name="Kono T."/>
            <person name="Mallez S."/>
            <person name="Becker A."/>
            <person name="Gohl D.M."/>
            <person name="Silverstein K.A.T."/>
            <person name="Koren S."/>
            <person name="Bechman K.B."/>
            <person name="Herman A."/>
            <person name="Abrahante J.E."/>
            <person name="Garbe J."/>
        </authorList>
    </citation>
    <scope>NUCLEOTIDE SEQUENCE</scope>
    <source>
        <strain evidence="1">Duluth1</strain>
        <tissue evidence="1">Whole animal</tissue>
    </source>
</reference>